<dbReference type="InterPro" id="IPR019226">
    <property type="entry name" value="DUF2158"/>
</dbReference>
<evidence type="ECO:0000313" key="3">
    <source>
        <dbReference type="Proteomes" id="UP000316416"/>
    </source>
</evidence>
<dbReference type="EMBL" id="CP045503">
    <property type="protein sequence ID" value="QPG58076.1"/>
    <property type="molecule type" value="Genomic_DNA"/>
</dbReference>
<dbReference type="RefSeq" id="WP_142874904.1">
    <property type="nucleotide sequence ID" value="NZ_CP045503.2"/>
</dbReference>
<name>A0ABX6V8B4_9GAMM</name>
<proteinExistence type="predicted"/>
<evidence type="ECO:0000313" key="2">
    <source>
        <dbReference type="EMBL" id="QPG58080.1"/>
    </source>
</evidence>
<dbReference type="Proteomes" id="UP000316416">
    <property type="component" value="Chromosome"/>
</dbReference>
<protein>
    <submittedName>
        <fullName evidence="1">YodC family protein</fullName>
    </submittedName>
</protein>
<reference evidence="3" key="1">
    <citation type="submission" date="2019-10" db="EMBL/GenBank/DDBJ databases">
        <title>Shewanella sp. YLB-07 whole genome sequence.</title>
        <authorList>
            <person name="Yu L."/>
        </authorList>
    </citation>
    <scope>NUCLEOTIDE SEQUENCE [LARGE SCALE GENOMIC DNA]</scope>
    <source>
        <strain evidence="2 3">YLB-08</strain>
    </source>
</reference>
<sequence length="58" mass="6230">MNLGDIVRLKSGGPAMTVATTGGENILCSWFMNNKLEEAVFAPQALEPVVEDDSAYDL</sequence>
<accession>A0ABX6V8B4</accession>
<gene>
    <name evidence="1" type="ORF">FM038_011940</name>
    <name evidence="2" type="ORF">FM038_011970</name>
</gene>
<reference evidence="1" key="2">
    <citation type="submission" date="2021-07" db="EMBL/GenBank/DDBJ databases">
        <title>Shewanella sp. YLB-07 whole genome sequence.</title>
        <authorList>
            <person name="Yu L."/>
        </authorList>
    </citation>
    <scope>NUCLEOTIDE SEQUENCE</scope>
    <source>
        <strain evidence="1">YLB-08</strain>
    </source>
</reference>
<organism evidence="1 3">
    <name type="scientific">Shewanella eurypsychrophilus</name>
    <dbReference type="NCBI Taxonomy" id="2593656"/>
    <lineage>
        <taxon>Bacteria</taxon>
        <taxon>Pseudomonadati</taxon>
        <taxon>Pseudomonadota</taxon>
        <taxon>Gammaproteobacteria</taxon>
        <taxon>Alteromonadales</taxon>
        <taxon>Shewanellaceae</taxon>
        <taxon>Shewanella</taxon>
    </lineage>
</organism>
<dbReference type="Pfam" id="PF09926">
    <property type="entry name" value="DUF2158"/>
    <property type="match status" value="1"/>
</dbReference>
<evidence type="ECO:0000313" key="1">
    <source>
        <dbReference type="EMBL" id="QPG58076.1"/>
    </source>
</evidence>
<keyword evidence="3" id="KW-1185">Reference proteome</keyword>
<dbReference type="EMBL" id="CP045503">
    <property type="protein sequence ID" value="QPG58080.1"/>
    <property type="molecule type" value="Genomic_DNA"/>
</dbReference>